<evidence type="ECO:0000256" key="1">
    <source>
        <dbReference type="SAM" id="MobiDB-lite"/>
    </source>
</evidence>
<organism evidence="2 3">
    <name type="scientific">Maioricimonas rarisocia</name>
    <dbReference type="NCBI Taxonomy" id="2528026"/>
    <lineage>
        <taxon>Bacteria</taxon>
        <taxon>Pseudomonadati</taxon>
        <taxon>Planctomycetota</taxon>
        <taxon>Planctomycetia</taxon>
        <taxon>Planctomycetales</taxon>
        <taxon>Planctomycetaceae</taxon>
        <taxon>Maioricimonas</taxon>
    </lineage>
</organism>
<evidence type="ECO:0000313" key="3">
    <source>
        <dbReference type="Proteomes" id="UP000320496"/>
    </source>
</evidence>
<accession>A0A517Z196</accession>
<reference evidence="2 3" key="1">
    <citation type="submission" date="2019-02" db="EMBL/GenBank/DDBJ databases">
        <title>Deep-cultivation of Planctomycetes and their phenomic and genomic characterization uncovers novel biology.</title>
        <authorList>
            <person name="Wiegand S."/>
            <person name="Jogler M."/>
            <person name="Boedeker C."/>
            <person name="Pinto D."/>
            <person name="Vollmers J."/>
            <person name="Rivas-Marin E."/>
            <person name="Kohn T."/>
            <person name="Peeters S.H."/>
            <person name="Heuer A."/>
            <person name="Rast P."/>
            <person name="Oberbeckmann S."/>
            <person name="Bunk B."/>
            <person name="Jeske O."/>
            <person name="Meyerdierks A."/>
            <person name="Storesund J.E."/>
            <person name="Kallscheuer N."/>
            <person name="Luecker S."/>
            <person name="Lage O.M."/>
            <person name="Pohl T."/>
            <person name="Merkel B.J."/>
            <person name="Hornburger P."/>
            <person name="Mueller R.-W."/>
            <person name="Bruemmer F."/>
            <person name="Labrenz M."/>
            <person name="Spormann A.M."/>
            <person name="Op den Camp H."/>
            <person name="Overmann J."/>
            <person name="Amann R."/>
            <person name="Jetten M.S.M."/>
            <person name="Mascher T."/>
            <person name="Medema M.H."/>
            <person name="Devos D.P."/>
            <person name="Kaster A.-K."/>
            <person name="Ovreas L."/>
            <person name="Rohde M."/>
            <person name="Galperin M.Y."/>
            <person name="Jogler C."/>
        </authorList>
    </citation>
    <scope>NUCLEOTIDE SEQUENCE [LARGE SCALE GENOMIC DNA]</scope>
    <source>
        <strain evidence="2 3">Mal4</strain>
    </source>
</reference>
<evidence type="ECO:0000313" key="2">
    <source>
        <dbReference type="EMBL" id="QDU36257.1"/>
    </source>
</evidence>
<protein>
    <submittedName>
        <fullName evidence="2">Uncharacterized protein</fullName>
    </submittedName>
</protein>
<proteinExistence type="predicted"/>
<dbReference type="EMBL" id="CP036275">
    <property type="protein sequence ID" value="QDU36257.1"/>
    <property type="molecule type" value="Genomic_DNA"/>
</dbReference>
<feature type="compositionally biased region" description="Acidic residues" evidence="1">
    <location>
        <begin position="82"/>
        <end position="91"/>
    </location>
</feature>
<dbReference type="KEGG" id="mri:Mal4_05410"/>
<gene>
    <name evidence="2" type="ORF">Mal4_05410</name>
</gene>
<keyword evidence="3" id="KW-1185">Reference proteome</keyword>
<sequence>MNQRIRDGLRPVALGVAALAGLWLHGCGSEVYEQRLQETAAFFAYMDKLNDNLEPVWRRQDFGLSMRPPKPFQLMPAPVPPEVEEGEEPPPVEDTRQPVFLGTELPGLIEAWRADLPSDGGEQVPAFLYFLGNHQRFLDLARSEGVGADPATFLSELEIVLQQALGVTLPEGESRQADPNTRYRERLPKEERYAIPKDFTAIDFEPPEPIGGVPLRLHLYQYQTGQVQVALLMVYPADVRDRPQERLKLALETLNVSGQAPRPQRSSSEGEAGGASPGRPGRAF</sequence>
<feature type="region of interest" description="Disordered" evidence="1">
    <location>
        <begin position="78"/>
        <end position="98"/>
    </location>
</feature>
<dbReference type="OrthoDB" id="271260at2"/>
<name>A0A517Z196_9PLAN</name>
<dbReference type="Proteomes" id="UP000320496">
    <property type="component" value="Chromosome"/>
</dbReference>
<feature type="region of interest" description="Disordered" evidence="1">
    <location>
        <begin position="253"/>
        <end position="284"/>
    </location>
</feature>
<dbReference type="RefSeq" id="WP_145366941.1">
    <property type="nucleotide sequence ID" value="NZ_CP036275.1"/>
</dbReference>
<dbReference type="AlphaFoldDB" id="A0A517Z196"/>